<dbReference type="InterPro" id="IPR027266">
    <property type="entry name" value="TrmE/GcvT-like"/>
</dbReference>
<sequence length="181" mass="19165">MTVFGKTEARLDRIGALSIAERPDIALASLAARRERLTSLEAAAPAVLGTALPGVSRVAGGTIRAFWTGPAQWLVEAPYDTHEDLAAVLKQNLGGDASITEQSDGWCAFDIEGDATIALLERLCAADTRAMTPGDVLRTTIEHMGCFLICEQAGHAFRLWTARSSALSLHHALTTVAAALP</sequence>
<protein>
    <submittedName>
        <fullName evidence="1">Sarcosine oxidase subunit gamma</fullName>
    </submittedName>
</protein>
<proteinExistence type="predicted"/>
<dbReference type="SUPFAM" id="SSF103025">
    <property type="entry name" value="Folate-binding domain"/>
    <property type="match status" value="1"/>
</dbReference>
<dbReference type="EMBL" id="QGLE01000002">
    <property type="protein sequence ID" value="PWR25364.1"/>
    <property type="molecule type" value="Genomic_DNA"/>
</dbReference>
<accession>A0A317EGC4</accession>
<name>A0A317EGC4_9PROT</name>
<dbReference type="AlphaFoldDB" id="A0A317EGC4"/>
<evidence type="ECO:0000313" key="1">
    <source>
        <dbReference type="EMBL" id="PWR25364.1"/>
    </source>
</evidence>
<dbReference type="Gene3D" id="3.30.1360.120">
    <property type="entry name" value="Probable tRNA modification gtpase trme, domain 1"/>
    <property type="match status" value="1"/>
</dbReference>
<organism evidence="1 2">
    <name type="scientific">Zavarzinia aquatilis</name>
    <dbReference type="NCBI Taxonomy" id="2211142"/>
    <lineage>
        <taxon>Bacteria</taxon>
        <taxon>Pseudomonadati</taxon>
        <taxon>Pseudomonadota</taxon>
        <taxon>Alphaproteobacteria</taxon>
        <taxon>Rhodospirillales</taxon>
        <taxon>Zavarziniaceae</taxon>
        <taxon>Zavarzinia</taxon>
    </lineage>
</organism>
<comment type="caution">
    <text evidence="1">The sequence shown here is derived from an EMBL/GenBank/DDBJ whole genome shotgun (WGS) entry which is preliminary data.</text>
</comment>
<dbReference type="Proteomes" id="UP000245461">
    <property type="component" value="Unassembled WGS sequence"/>
</dbReference>
<keyword evidence="2" id="KW-1185">Reference proteome</keyword>
<reference evidence="1 2" key="1">
    <citation type="submission" date="2018-05" db="EMBL/GenBank/DDBJ databases">
        <title>Zavarzinia sp. HR-AS.</title>
        <authorList>
            <person name="Lee Y."/>
            <person name="Jeon C.O."/>
        </authorList>
    </citation>
    <scope>NUCLEOTIDE SEQUENCE [LARGE SCALE GENOMIC DNA]</scope>
    <source>
        <strain evidence="1 2">HR-AS</strain>
    </source>
</reference>
<evidence type="ECO:0000313" key="2">
    <source>
        <dbReference type="Proteomes" id="UP000245461"/>
    </source>
</evidence>
<dbReference type="OrthoDB" id="9814782at2"/>
<dbReference type="Gene3D" id="3.30.70.1520">
    <property type="entry name" value="Heterotetrameric sarcosine oxidase"/>
    <property type="match status" value="1"/>
</dbReference>
<gene>
    <name evidence="1" type="ORF">DKG74_03595</name>
</gene>